<dbReference type="Gene3D" id="3.40.50.1980">
    <property type="entry name" value="Nitrogenase molybdenum iron protein domain"/>
    <property type="match status" value="2"/>
</dbReference>
<dbReference type="OrthoDB" id="8370650at2"/>
<dbReference type="InterPro" id="IPR002491">
    <property type="entry name" value="ABC_transptr_periplasmic_BD"/>
</dbReference>
<feature type="domain" description="Fe/B12 periplasmic-binding" evidence="6">
    <location>
        <begin position="31"/>
        <end position="300"/>
    </location>
</feature>
<comment type="caution">
    <text evidence="7">The sequence shown here is derived from an EMBL/GenBank/DDBJ whole genome shotgun (WGS) entry which is preliminary data.</text>
</comment>
<comment type="similarity">
    <text evidence="2">Belongs to the bacterial solute-binding protein 8 family.</text>
</comment>
<dbReference type="Proteomes" id="UP000264310">
    <property type="component" value="Unassembled WGS sequence"/>
</dbReference>
<keyword evidence="5" id="KW-0732">Signal</keyword>
<dbReference type="InterPro" id="IPR006311">
    <property type="entry name" value="TAT_signal"/>
</dbReference>
<dbReference type="EMBL" id="QURL01000010">
    <property type="protein sequence ID" value="RFC62022.1"/>
    <property type="molecule type" value="Genomic_DNA"/>
</dbReference>
<keyword evidence="4" id="KW-0406">Ion transport</keyword>
<organism evidence="7 8">
    <name type="scientific">Fulvimarina endophytica</name>
    <dbReference type="NCBI Taxonomy" id="2293836"/>
    <lineage>
        <taxon>Bacteria</taxon>
        <taxon>Pseudomonadati</taxon>
        <taxon>Pseudomonadota</taxon>
        <taxon>Alphaproteobacteria</taxon>
        <taxon>Hyphomicrobiales</taxon>
        <taxon>Aurantimonadaceae</taxon>
        <taxon>Fulvimarina</taxon>
    </lineage>
</organism>
<dbReference type="PROSITE" id="PS51318">
    <property type="entry name" value="TAT"/>
    <property type="match status" value="1"/>
</dbReference>
<protein>
    <submittedName>
        <fullName evidence="7">Iron-siderophore ABC transporter substrate-binding protein</fullName>
    </submittedName>
</protein>
<dbReference type="PANTHER" id="PTHR30532:SF1">
    <property type="entry name" value="IRON(3+)-HYDROXAMATE-BINDING PROTEIN FHUD"/>
    <property type="match status" value="1"/>
</dbReference>
<keyword evidence="4" id="KW-0410">Iron transport</keyword>
<dbReference type="AlphaFoldDB" id="A0A371WYI1"/>
<keyword evidence="4" id="KW-0408">Iron</keyword>
<reference evidence="7 8" key="1">
    <citation type="submission" date="2018-08" db="EMBL/GenBank/DDBJ databases">
        <title>Fulvimarina sp. 85, whole genome shotgun sequence.</title>
        <authorList>
            <person name="Tuo L."/>
        </authorList>
    </citation>
    <scope>NUCLEOTIDE SEQUENCE [LARGE SCALE GENOMIC DNA]</scope>
    <source>
        <strain evidence="7 8">85</strain>
    </source>
</reference>
<evidence type="ECO:0000256" key="4">
    <source>
        <dbReference type="ARBA" id="ARBA00022496"/>
    </source>
</evidence>
<dbReference type="SUPFAM" id="SSF53807">
    <property type="entry name" value="Helical backbone' metal receptor"/>
    <property type="match status" value="1"/>
</dbReference>
<dbReference type="RefSeq" id="WP_116684746.1">
    <property type="nucleotide sequence ID" value="NZ_QURL01000010.1"/>
</dbReference>
<evidence type="ECO:0000313" key="8">
    <source>
        <dbReference type="Proteomes" id="UP000264310"/>
    </source>
</evidence>
<evidence type="ECO:0000256" key="1">
    <source>
        <dbReference type="ARBA" id="ARBA00004196"/>
    </source>
</evidence>
<dbReference type="GO" id="GO:0030288">
    <property type="term" value="C:outer membrane-bounded periplasmic space"/>
    <property type="evidence" value="ECO:0007669"/>
    <property type="project" value="TreeGrafter"/>
</dbReference>
<keyword evidence="3" id="KW-0813">Transport</keyword>
<dbReference type="PROSITE" id="PS50983">
    <property type="entry name" value="FE_B12_PBP"/>
    <property type="match status" value="1"/>
</dbReference>
<evidence type="ECO:0000259" key="6">
    <source>
        <dbReference type="PROSITE" id="PS50983"/>
    </source>
</evidence>
<keyword evidence="8" id="KW-1185">Reference proteome</keyword>
<dbReference type="GO" id="GO:1901678">
    <property type="term" value="P:iron coordination entity transport"/>
    <property type="evidence" value="ECO:0007669"/>
    <property type="project" value="UniProtKB-ARBA"/>
</dbReference>
<sequence length="300" mass="32703">MTQWTRRRFLASAGALPLIGQRARAAAATPRIVALEWRYADHARSLGLVPVGIADLNAYAEQASSDSEALRMAGTLDMGRRQEPSIEAVIAARPDLILGVVFRHERIRPQLAAIAETILFAYTQTGRSDDDQLALMLGELTDLARHLDRETEAARSIHAFDREIDGMARDIAAKGLRDAPVVFAQFPNGVNAVRLFTPSSLPCRLLERLGLKPAWDGPSEGFGFTTVGPERLLSLGKVHVLAVAVGTDNSYTRLERNPLWPAMPFVAAGRFHVMSDLVWPFGGLPAALSFTRTVSGMLLP</sequence>
<evidence type="ECO:0000313" key="7">
    <source>
        <dbReference type="EMBL" id="RFC62022.1"/>
    </source>
</evidence>
<evidence type="ECO:0000256" key="5">
    <source>
        <dbReference type="ARBA" id="ARBA00022729"/>
    </source>
</evidence>
<accession>A0A371WYI1</accession>
<evidence type="ECO:0000256" key="3">
    <source>
        <dbReference type="ARBA" id="ARBA00022448"/>
    </source>
</evidence>
<gene>
    <name evidence="7" type="ORF">DYI37_18410</name>
</gene>
<dbReference type="InterPro" id="IPR051313">
    <property type="entry name" value="Bact_iron-sidero_bind"/>
</dbReference>
<dbReference type="PANTHER" id="PTHR30532">
    <property type="entry name" value="IRON III DICITRATE-BINDING PERIPLASMIC PROTEIN"/>
    <property type="match status" value="1"/>
</dbReference>
<proteinExistence type="inferred from homology"/>
<dbReference type="Pfam" id="PF01497">
    <property type="entry name" value="Peripla_BP_2"/>
    <property type="match status" value="1"/>
</dbReference>
<dbReference type="CDD" id="cd01146">
    <property type="entry name" value="FhuD"/>
    <property type="match status" value="1"/>
</dbReference>
<evidence type="ECO:0000256" key="2">
    <source>
        <dbReference type="ARBA" id="ARBA00008814"/>
    </source>
</evidence>
<comment type="subcellular location">
    <subcellularLocation>
        <location evidence="1">Cell envelope</location>
    </subcellularLocation>
</comment>
<name>A0A371WYI1_9HYPH</name>